<dbReference type="InterPro" id="IPR036188">
    <property type="entry name" value="FAD/NAD-bd_sf"/>
</dbReference>
<dbReference type="OrthoDB" id="4540221at2"/>
<dbReference type="SUPFAM" id="SSF51905">
    <property type="entry name" value="FAD/NAD(P)-binding domain"/>
    <property type="match status" value="1"/>
</dbReference>
<dbReference type="RefSeq" id="WP_040743237.1">
    <property type="nucleotide sequence ID" value="NZ_QJKF01000001.1"/>
</dbReference>
<keyword evidence="2" id="KW-1185">Reference proteome</keyword>
<reference evidence="1 2" key="1">
    <citation type="submission" date="2018-05" db="EMBL/GenBank/DDBJ databases">
        <title>Genomic Encyclopedia of Type Strains, Phase IV (KMG-IV): sequencing the most valuable type-strain genomes for metagenomic binning, comparative biology and taxonomic classification.</title>
        <authorList>
            <person name="Goeker M."/>
        </authorList>
    </citation>
    <scope>NUCLEOTIDE SEQUENCE [LARGE SCALE GENOMIC DNA]</scope>
    <source>
        <strain evidence="1 2">DSM 44704</strain>
    </source>
</reference>
<name>A0A318KA21_9NOCA</name>
<sequence length="589" mass="66944">MYYSSGNYEAFARPRKPDGVEDKTAWFVGAGLASLSGAAFLIRDGQLPGEKITVFERLKLPGGALDGIKEPKKGFVIRGGREMENHFECLWDLFRSVPSIEIEGASVLDEFYWLNKDDPNSSLQRATEKRGQDAHTDGLFTLSNKAQKDMIKVFLATPEEMENKRIDEVFGEDFLNSNFWMYWRTMFAFEEWHSALEMKLYLHRFIHHIGGLPDFSALKFTKYNQYESLVLPLYRWLLEQGVSFRFDTEVTDIDFHLTGDRKQATKLHVVSEGTEDTIELSDNDLVFATIGSLTENSNDGDHHTPAKLLDGPAPAWDLWRRIAAKDPSFGHPDVFGGHIEQTKWESATVTTLDERIPRYIQKICKRDPFSGRVVTGGIVTVRDSSWLMSWTVNRQPHFKQQPKDQIVVWVYSLFVDVPGDFVRKPMSECTGEEITQEWLYHLGVPEADIAELAANSAKCVPVMMPYVTAFFMPRQAGDRPDVVPKGSVNFAFIGQFAESTRDCIFTTEYSVRTAMEAAYQLLGIERGVPEVFNSTYDVRKLLAATSRLRDGDELRIPGPDLVRKRLMKKLDSTEIGVMLEEYGLVSDSK</sequence>
<dbReference type="GO" id="GO:0006631">
    <property type="term" value="P:fatty acid metabolic process"/>
    <property type="evidence" value="ECO:0007669"/>
    <property type="project" value="InterPro"/>
</dbReference>
<dbReference type="Gene3D" id="3.50.50.60">
    <property type="entry name" value="FAD/NAD(P)-binding domain"/>
    <property type="match status" value="3"/>
</dbReference>
<accession>A0A318KA21</accession>
<dbReference type="GO" id="GO:0050151">
    <property type="term" value="F:oleate hydratase activity"/>
    <property type="evidence" value="ECO:0007669"/>
    <property type="project" value="InterPro"/>
</dbReference>
<dbReference type="AlphaFoldDB" id="A0A318KA21"/>
<evidence type="ECO:0000313" key="1">
    <source>
        <dbReference type="EMBL" id="PXX70946.1"/>
    </source>
</evidence>
<organism evidence="1 2">
    <name type="scientific">Nocardia tenerifensis</name>
    <dbReference type="NCBI Taxonomy" id="228006"/>
    <lineage>
        <taxon>Bacteria</taxon>
        <taxon>Bacillati</taxon>
        <taxon>Actinomycetota</taxon>
        <taxon>Actinomycetes</taxon>
        <taxon>Mycobacteriales</taxon>
        <taxon>Nocardiaceae</taxon>
        <taxon>Nocardia</taxon>
    </lineage>
</organism>
<dbReference type="Proteomes" id="UP000247569">
    <property type="component" value="Unassembled WGS sequence"/>
</dbReference>
<dbReference type="Pfam" id="PF06100">
    <property type="entry name" value="MCRA"/>
    <property type="match status" value="1"/>
</dbReference>
<protein>
    <submittedName>
        <fullName evidence="1">Oleate hydratase</fullName>
    </submittedName>
</protein>
<dbReference type="PANTHER" id="PTHR37417:SF3">
    <property type="entry name" value="MYOSIN-CROSSREACTIVE PROTEIN"/>
    <property type="match status" value="1"/>
</dbReference>
<dbReference type="PANTHER" id="PTHR37417">
    <property type="entry name" value="67 KDA MYOSIN-CROSS-REACTIVE ANTIGEN FAMILY PROTEIN (AFU_ORTHOLOGUE AFUA_5G09970)"/>
    <property type="match status" value="1"/>
</dbReference>
<proteinExistence type="predicted"/>
<dbReference type="EMBL" id="QJKF01000001">
    <property type="protein sequence ID" value="PXX70946.1"/>
    <property type="molecule type" value="Genomic_DNA"/>
</dbReference>
<dbReference type="NCBIfam" id="NF010584">
    <property type="entry name" value="PRK13977.1"/>
    <property type="match status" value="1"/>
</dbReference>
<dbReference type="InterPro" id="IPR010354">
    <property type="entry name" value="Oleate_hydratase"/>
</dbReference>
<gene>
    <name evidence="1" type="ORF">DFR70_101367</name>
</gene>
<evidence type="ECO:0000313" key="2">
    <source>
        <dbReference type="Proteomes" id="UP000247569"/>
    </source>
</evidence>
<dbReference type="GO" id="GO:0071949">
    <property type="term" value="F:FAD binding"/>
    <property type="evidence" value="ECO:0007669"/>
    <property type="project" value="InterPro"/>
</dbReference>
<comment type="caution">
    <text evidence="1">The sequence shown here is derived from an EMBL/GenBank/DDBJ whole genome shotgun (WGS) entry which is preliminary data.</text>
</comment>